<dbReference type="AlphaFoldDB" id="A0A4R2T609"/>
<evidence type="ECO:0000256" key="4">
    <source>
        <dbReference type="ARBA" id="ARBA00022676"/>
    </source>
</evidence>
<evidence type="ECO:0000313" key="10">
    <source>
        <dbReference type="EMBL" id="TCP96856.1"/>
    </source>
</evidence>
<accession>A0A4R2T609</accession>
<dbReference type="EC" id="2.4.1.255" evidence="3"/>
<name>A0A4R2T609_9PAST</name>
<evidence type="ECO:0000259" key="9">
    <source>
        <dbReference type="Pfam" id="PF13844"/>
    </source>
</evidence>
<comment type="caution">
    <text evidence="10">The sequence shown here is derived from an EMBL/GenBank/DDBJ whole genome shotgun (WGS) entry which is preliminary data.</text>
</comment>
<dbReference type="OrthoDB" id="3289889at2"/>
<dbReference type="PROSITE" id="PS50005">
    <property type="entry name" value="TPR"/>
    <property type="match status" value="3"/>
</dbReference>
<dbReference type="SMART" id="SM00028">
    <property type="entry name" value="TPR"/>
    <property type="match status" value="3"/>
</dbReference>
<organism evidence="10 11">
    <name type="scientific">Cricetibacter osteomyelitidis</name>
    <dbReference type="NCBI Taxonomy" id="1521931"/>
    <lineage>
        <taxon>Bacteria</taxon>
        <taxon>Pseudomonadati</taxon>
        <taxon>Pseudomonadota</taxon>
        <taxon>Gammaproteobacteria</taxon>
        <taxon>Pasteurellales</taxon>
        <taxon>Pasteurellaceae</taxon>
        <taxon>Cricetibacter</taxon>
    </lineage>
</organism>
<sequence length="688" mass="78091">MNNKVRVIKKTINTLSAVSGLLQTRGIKPVNKADINVPITVQAPGNVKVQVSSARLQSQIKVEVKQAEIPKSKLETAITDRVGKVRAQQTEIAKISLKTHLDHIGAVLQRRGPSEALVEIQKALQEYPDNISLLNYGGVMHLRCKTFQQALEMFFRIPNYDQDAVVLSNIATAYRRLNQFQQEIDYLEKALCLRPHNITALLAYGQALLNVNIVERAIENFHKALALEPENTNARFYLAQAYMRVKNLQEASRWYLQSLDIDPANLVAMGNWAMTQCYISPYDPEGIARNTMKYGRLCAQAESIDVLPVKALNPEKKLRIGIVTGDFKESHPVGQFLEGLLVSKAAKQYDWSLYVNNHDFDDLRSRVESLFDHWHEIISWADQKVREQVQADNVDVLVDLSGYTGRNRISVFFSQNAPLQVEWLGWFATTGQPNINAIIADPYCVPESEEHLYSETVYRMPHTRLCMMPPKYELDIAPLPALQNGYMTFACFQNPLKISEGVLQTWGKIAEALPTARWRFQSASGGLSDQNSQREFVEKLTALGFKADNIIFTARQSRENYLKSHHNIDLILDTFPYPGGTTTADALWMAVPTLTLPLPGMIARQGEQLMSAAGLTQFVCRSCEEYIEKTLYWANPAHWRELADLRAGMRKQVAESPVFDTERFARDWCDLIRTMWRDRCRQAEHQAG</sequence>
<keyword evidence="11" id="KW-1185">Reference proteome</keyword>
<evidence type="ECO:0000256" key="3">
    <source>
        <dbReference type="ARBA" id="ARBA00011970"/>
    </source>
</evidence>
<dbReference type="Pfam" id="PF13181">
    <property type="entry name" value="TPR_8"/>
    <property type="match status" value="1"/>
</dbReference>
<gene>
    <name evidence="10" type="ORF">EDC44_10353</name>
</gene>
<feature type="repeat" description="TPR" evidence="8">
    <location>
        <begin position="164"/>
        <end position="197"/>
    </location>
</feature>
<dbReference type="Pfam" id="PF13844">
    <property type="entry name" value="Glyco_transf_41"/>
    <property type="match status" value="2"/>
</dbReference>
<evidence type="ECO:0000256" key="1">
    <source>
        <dbReference type="ARBA" id="ARBA00004922"/>
    </source>
</evidence>
<dbReference type="Gene3D" id="1.25.40.10">
    <property type="entry name" value="Tetratricopeptide repeat domain"/>
    <property type="match status" value="1"/>
</dbReference>
<keyword evidence="7 8" id="KW-0802">TPR repeat</keyword>
<keyword evidence="5 10" id="KW-0808">Transferase</keyword>
<dbReference type="PANTHER" id="PTHR44835:SF1">
    <property type="entry name" value="PROTEIN O-GLCNAC TRANSFERASE"/>
    <property type="match status" value="1"/>
</dbReference>
<protein>
    <recommendedName>
        <fullName evidence="3">protein O-GlcNAc transferase</fullName>
        <ecNumber evidence="3">2.4.1.255</ecNumber>
    </recommendedName>
</protein>
<comment type="similarity">
    <text evidence="2">Belongs to the glycosyltransferase 41 family. O-GlcNAc transferase subfamily.</text>
</comment>
<keyword evidence="4" id="KW-0328">Glycosyltransferase</keyword>
<comment type="pathway">
    <text evidence="1">Protein modification; protein glycosylation.</text>
</comment>
<evidence type="ECO:0000256" key="5">
    <source>
        <dbReference type="ARBA" id="ARBA00022679"/>
    </source>
</evidence>
<dbReference type="SUPFAM" id="SSF48452">
    <property type="entry name" value="TPR-like"/>
    <property type="match status" value="1"/>
</dbReference>
<evidence type="ECO:0000256" key="2">
    <source>
        <dbReference type="ARBA" id="ARBA00005386"/>
    </source>
</evidence>
<dbReference type="GO" id="GO:0097363">
    <property type="term" value="F:protein O-acetylglucosaminyltransferase activity"/>
    <property type="evidence" value="ECO:0007669"/>
    <property type="project" value="UniProtKB-EC"/>
</dbReference>
<feature type="domain" description="O-GlcNAc transferase C-terminal" evidence="9">
    <location>
        <begin position="312"/>
        <end position="463"/>
    </location>
</feature>
<evidence type="ECO:0000256" key="6">
    <source>
        <dbReference type="ARBA" id="ARBA00022737"/>
    </source>
</evidence>
<dbReference type="InterPro" id="IPR029489">
    <property type="entry name" value="OGT/SEC/SPY_C"/>
</dbReference>
<dbReference type="InterPro" id="IPR011990">
    <property type="entry name" value="TPR-like_helical_dom_sf"/>
</dbReference>
<evidence type="ECO:0000313" key="11">
    <source>
        <dbReference type="Proteomes" id="UP000295763"/>
    </source>
</evidence>
<feature type="repeat" description="TPR" evidence="8">
    <location>
        <begin position="198"/>
        <end position="231"/>
    </location>
</feature>
<dbReference type="PANTHER" id="PTHR44835">
    <property type="entry name" value="UDP-N-ACETYLGLUCOSAMINE--PEPTIDE N-ACETYLGLUCOSAMINYLTRANSFERASE SPINDLY-RELATED"/>
    <property type="match status" value="1"/>
</dbReference>
<dbReference type="InterPro" id="IPR019734">
    <property type="entry name" value="TPR_rpt"/>
</dbReference>
<dbReference type="Pfam" id="PF14559">
    <property type="entry name" value="TPR_19"/>
    <property type="match status" value="1"/>
</dbReference>
<dbReference type="Gene3D" id="3.40.50.2000">
    <property type="entry name" value="Glycogen Phosphorylase B"/>
    <property type="match status" value="1"/>
</dbReference>
<feature type="domain" description="O-GlcNAc transferase C-terminal" evidence="9">
    <location>
        <begin position="485"/>
        <end position="667"/>
    </location>
</feature>
<dbReference type="Gene3D" id="3.40.50.11380">
    <property type="match status" value="1"/>
</dbReference>
<evidence type="ECO:0000256" key="8">
    <source>
        <dbReference type="PROSITE-ProRule" id="PRU00339"/>
    </source>
</evidence>
<evidence type="ECO:0000256" key="7">
    <source>
        <dbReference type="ARBA" id="ARBA00022803"/>
    </source>
</evidence>
<feature type="repeat" description="TPR" evidence="8">
    <location>
        <begin position="232"/>
        <end position="265"/>
    </location>
</feature>
<keyword evidence="6" id="KW-0677">Repeat</keyword>
<dbReference type="EMBL" id="SLYB01000003">
    <property type="protein sequence ID" value="TCP96856.1"/>
    <property type="molecule type" value="Genomic_DNA"/>
</dbReference>
<dbReference type="Proteomes" id="UP000295763">
    <property type="component" value="Unassembled WGS sequence"/>
</dbReference>
<dbReference type="RefSeq" id="WP_131974942.1">
    <property type="nucleotide sequence ID" value="NZ_SLYB01000003.1"/>
</dbReference>
<reference evidence="10 11" key="1">
    <citation type="submission" date="2019-03" db="EMBL/GenBank/DDBJ databases">
        <title>Genomic Encyclopedia of Type Strains, Phase IV (KMG-IV): sequencing the most valuable type-strain genomes for metagenomic binning, comparative biology and taxonomic classification.</title>
        <authorList>
            <person name="Goeker M."/>
        </authorList>
    </citation>
    <scope>NUCLEOTIDE SEQUENCE [LARGE SCALE GENOMIC DNA]</scope>
    <source>
        <strain evidence="10 11">DSM 28404</strain>
    </source>
</reference>
<proteinExistence type="inferred from homology"/>
<dbReference type="InterPro" id="IPR051939">
    <property type="entry name" value="Glycosyltr_41/O-GlcNAc_trsf"/>
</dbReference>